<dbReference type="AlphaFoldDB" id="A0AAU7KGQ7"/>
<accession>A0AAU7KGQ7</accession>
<reference evidence="1" key="1">
    <citation type="submission" date="2022-06" db="EMBL/GenBank/DDBJ databases">
        <title>A novel DMS-producing enzyme.</title>
        <authorList>
            <person name="Zhang Y."/>
        </authorList>
    </citation>
    <scope>NUCLEOTIDE SEQUENCE</scope>
    <source>
        <strain evidence="1">RT37</strain>
    </source>
</reference>
<sequence>MTENKDMDDFLGFVRNELGEGVWVPLYKNLNKSDKTEDGSIFSCLVAPESTDKAMEGYGWDLSPGSGGPSIVTCGDDIWYEQNSSEYFPLVVCREFHGTRSPYKEILQELVLYLNLYHDRENKKYVVDDDNGVEIDVVKYSSNEIVIRKSFLNAFMSAKQMNLLLFFENSRHKVTSERLPDEHVNEPCVSYTRFWDGSYVNGFNTFTRVLGKKLFCCLPRNEENCSPFKLGKEYESFVIKGDAHDNTKNSCDPSLLADYFGKNKGAPHYLTPVYFDKSVLLKYFGSSSEYEVQDSVIHKYGFWRLRFDNNSSEHVCVFLGDLGRDLPYSEQVYWKSFNIPPEGREMSSTYFDRSMMGAFADAQSPDLVFKSCFERFQEKWLNVKGWPLFLPLSEGDGHCFKTLHSLTKNEQSEFDSQVLSLVKVTIDSINVKALKKHISSGETGSIKILAEFLRDNGIQFEVAPFLGGLQGVRSTGVAHRRGSNYEKTIERLGINDNELIQAFDKILRKMTSLLIEIDQKLLG</sequence>
<name>A0AAU7KGQ7_9GAMM</name>
<organism evidence="1">
    <name type="scientific">Halomonas sp. RT37</name>
    <dbReference type="NCBI Taxonomy" id="2950872"/>
    <lineage>
        <taxon>Bacteria</taxon>
        <taxon>Pseudomonadati</taxon>
        <taxon>Pseudomonadota</taxon>
        <taxon>Gammaproteobacteria</taxon>
        <taxon>Oceanospirillales</taxon>
        <taxon>Halomonadaceae</taxon>
        <taxon>Halomonas</taxon>
    </lineage>
</organism>
<dbReference type="EMBL" id="CP098827">
    <property type="protein sequence ID" value="XBO70323.1"/>
    <property type="molecule type" value="Genomic_DNA"/>
</dbReference>
<gene>
    <name evidence="1" type="ORF">NFG58_17155</name>
</gene>
<protein>
    <recommendedName>
        <fullName evidence="2">ApeA N-terminal domain-containing protein</fullName>
    </recommendedName>
</protein>
<evidence type="ECO:0008006" key="2">
    <source>
        <dbReference type="Google" id="ProtNLM"/>
    </source>
</evidence>
<proteinExistence type="predicted"/>
<dbReference type="RefSeq" id="WP_348827042.1">
    <property type="nucleotide sequence ID" value="NZ_CP098827.1"/>
</dbReference>
<evidence type="ECO:0000313" key="1">
    <source>
        <dbReference type="EMBL" id="XBO70323.1"/>
    </source>
</evidence>